<gene>
    <name evidence="1" type="ORF">SS50377_27522</name>
</gene>
<evidence type="ECO:0000313" key="1">
    <source>
        <dbReference type="EMBL" id="KAH0571222.1"/>
    </source>
</evidence>
<organism evidence="1 2">
    <name type="scientific">Spironucleus salmonicida</name>
    <dbReference type="NCBI Taxonomy" id="348837"/>
    <lineage>
        <taxon>Eukaryota</taxon>
        <taxon>Metamonada</taxon>
        <taxon>Diplomonadida</taxon>
        <taxon>Hexamitidae</taxon>
        <taxon>Hexamitinae</taxon>
        <taxon>Spironucleus</taxon>
    </lineage>
</organism>
<dbReference type="EMBL" id="AUWU02000007">
    <property type="protein sequence ID" value="KAH0571222.1"/>
    <property type="molecule type" value="Genomic_DNA"/>
</dbReference>
<proteinExistence type="predicted"/>
<evidence type="ECO:0000313" key="2">
    <source>
        <dbReference type="Proteomes" id="UP000018208"/>
    </source>
</evidence>
<dbReference type="KEGG" id="ssao:94301545"/>
<keyword evidence="2" id="KW-1185">Reference proteome</keyword>
<accession>A0A9P8RW85</accession>
<name>A0A9P8RW85_9EUKA</name>
<comment type="caution">
    <text evidence="1">The sequence shown here is derived from an EMBL/GenBank/DDBJ whole genome shotgun (WGS) entry which is preliminary data.</text>
</comment>
<dbReference type="GeneID" id="94301545"/>
<protein>
    <submittedName>
        <fullName evidence="1">Uncharacterized protein</fullName>
    </submittedName>
</protein>
<dbReference type="RefSeq" id="XP_067761995.1">
    <property type="nucleotide sequence ID" value="XM_067911308.1"/>
</dbReference>
<sequence length="1492" mass="175745">MINSAFNDMNIESQNSAVEQTKSDDYTINSLLLKSLTQSQKEKLKISQYFIKIYQQINNIELIKQVTIQILGNIELLGSQLPNAVQIVKQYFQITPSIRPQMIDILSQKIDSKATMLVLHIIKQLAAIQGSNTTKSIIYSQKIDKIKNNNSDIQQYVTKNWDILKNFYIKEQQFRFKEKIQFSPDIQPEIMSISLSQGLPQMIEISNEMKSQAYNMAIQQLNPFLDYQFQQQEDSNPKDSLKILINTSISLLEKEVKPIYINFLNIVILYYKQEITENQLNHIVHFLLQQYDQSNIIKSLVDCLLVQFFDDVFYKLVQNKLFEQYFMRIIQILFVVYYQFDIQISQQFASNYKKFIRPIIDDLMYLNDRPFMIFNKIMQTSYYFWEELCLQIFQQTNSYQKFKFESSNNIIISDFLNSLVSTDKKVVILEQQHDALHNQSYLQIQNINIVKEQYTVILQAIQTQEKAVQKLLENQLYTSQLQILEFIFYVIQINSPLINTLLSIIMNSSILCKMYDNIVLFQAKQRDYNSIQKVLQFYFQNQSNNIDQTINLNKYIELIERYYLYGWLMEIECLFLCKDINKDIQIHLINSILSYISQQYDLNVLEVVFTNKIQSCQIPYIAILGLYIVHYYIYQNKINIKDIQIYDVQTKYQTKPIVTDQYFKIVQIKKLSNFVKITAILLNSQTFTHQQAEYYQFIPYILAQISQIEVENGNSFEEPKYIRSTSTQKSKQFSIYKSKRPNQSFVSHFVQEYNQLHELKDKLNFLKTLLNEISQSPDIFKIDSEFCQFSLRLLKIETNSTIIEMFLQILNFIFQGNYSNKQVLIKSTIDDTIILLNSRKKNLIFYANQVCNSIISQETQLFQQDFVIKNNYFASAIIAAIKNTNLQNIMFGYIGQYVIPNIESQDAFFYNEFIKKIYKFAKDSVNYSQIVNEIERIFPQSKITSRPATPIKKILRSQIPVQVKSRPVTPVKKELRESQLLQKTIDSSQIQPETLSCSQLFNQRQTNNDIYSKKQPSELWEVLFQNNLATQQTNQELIAITNQATQNFTQFQHVLDIIILLIQNNITSIIIKPFIQLCKSIKISNLNYSTYLQQIILQTLLMVNESENESLDEFILSYSNFADLQFLIFSFSYFHEQKTIEILFDIGVKIMKNDVQIAQVLALTMLEKQCNKKLTRENIIQQCKIVLNLDRQDSYDNIFIEKSKDIFKLFNYQSSSEVDMFKLFPVLNEIDLSVSTIFKDLNDQLNLEFNSSQIQCTQNISENIDQNVECTQIQVLQSLCSDLLIGNEFIESIQQVSQQLTPIKQNYDIISQLVLKILLKVVKYYNILEEKYIIQILNNVDIYVDIRDVQMAFEILKFSQNDFPIINQILTKQISNLGLTQLIQPIIQFSISIYSQDEIQDIQYLKQLLLLTSMPPRILAMKTNDYSEIKSIFHLIIDQIPQLEDIDFQDKQYKIAIHPLSILKFIVQEFKFVYYSNEDQFEDFSDITIWLK</sequence>
<reference evidence="1 2" key="1">
    <citation type="journal article" date="2014" name="PLoS Genet.">
        <title>The Genome of Spironucleus salmonicida Highlights a Fish Pathogen Adapted to Fluctuating Environments.</title>
        <authorList>
            <person name="Xu F."/>
            <person name="Jerlstrom-Hultqvist J."/>
            <person name="Einarsson E."/>
            <person name="Astvaldsson A."/>
            <person name="Svard S.G."/>
            <person name="Andersson J.O."/>
        </authorList>
    </citation>
    <scope>NUCLEOTIDE SEQUENCE [LARGE SCALE GENOMIC DNA]</scope>
    <source>
        <strain evidence="1 2">ATCC 50377</strain>
    </source>
</reference>
<dbReference type="Proteomes" id="UP000018208">
    <property type="component" value="Unassembled WGS sequence"/>
</dbReference>